<reference evidence="5 6" key="1">
    <citation type="journal article" date="2015" name="Genome Announc.">
        <title>Draft Genome Sequences of Marine Isolates of Thalassomonas viridans and Thalassomonas actiniarum.</title>
        <authorList>
            <person name="Olonade I."/>
            <person name="van Zyl L.J."/>
            <person name="Trindade M."/>
        </authorList>
    </citation>
    <scope>NUCLEOTIDE SEQUENCE [LARGE SCALE GENOMIC DNA]</scope>
    <source>
        <strain evidence="5 6">XOM25</strain>
    </source>
</reference>
<dbReference type="InterPro" id="IPR001876">
    <property type="entry name" value="Znf_RanBP2"/>
</dbReference>
<evidence type="ECO:0000256" key="2">
    <source>
        <dbReference type="ARBA" id="ARBA00022771"/>
    </source>
</evidence>
<dbReference type="EMBL" id="CP059733">
    <property type="protein sequence ID" value="WDE08323.1"/>
    <property type="molecule type" value="Genomic_DNA"/>
</dbReference>
<reference evidence="5 6" key="2">
    <citation type="journal article" date="2022" name="Mar. Drugs">
        <title>Bioassay-Guided Fractionation Leads to the Detection of Cholic Acid Generated by the Rare Thalassomonas sp.</title>
        <authorList>
            <person name="Pheiffer F."/>
            <person name="Schneider Y.K."/>
            <person name="Hansen E.H."/>
            <person name="Andersen J.H."/>
            <person name="Isaksson J."/>
            <person name="Busche T."/>
            <person name="R C."/>
            <person name="Kalinowski J."/>
            <person name="Zyl L.V."/>
            <person name="Trindade M."/>
        </authorList>
    </citation>
    <scope>NUCLEOTIDE SEQUENCE [LARGE SCALE GENOMIC DNA]</scope>
    <source>
        <strain evidence="5 6">XOM25</strain>
    </source>
</reference>
<keyword evidence="3" id="KW-0862">Zinc</keyword>
<dbReference type="Pfam" id="PF09413">
    <property type="entry name" value="DUF2007"/>
    <property type="match status" value="1"/>
</dbReference>
<dbReference type="Proteomes" id="UP000032352">
    <property type="component" value="Chromosome"/>
</dbReference>
<sequence length="101" mass="11466">MKLVYTNENLFLVANVKNILEAQRIEVMLKNEFSLGAIGEISAFDAWPELWLVNESDYEKAMAVIEASSSHKGADEWICNHCCERNDASFEICWNCQSECG</sequence>
<dbReference type="GO" id="GO:0008270">
    <property type="term" value="F:zinc ion binding"/>
    <property type="evidence" value="ECO:0007669"/>
    <property type="project" value="UniProtKB-KW"/>
</dbReference>
<evidence type="ECO:0000259" key="4">
    <source>
        <dbReference type="PROSITE" id="PS01358"/>
    </source>
</evidence>
<feature type="domain" description="RanBP2-type" evidence="4">
    <location>
        <begin position="77"/>
        <end position="96"/>
    </location>
</feature>
<proteinExistence type="predicted"/>
<keyword evidence="6" id="KW-1185">Reference proteome</keyword>
<gene>
    <name evidence="5" type="ORF">SG34_020820</name>
</gene>
<dbReference type="AlphaFoldDB" id="A0AAF0CCB7"/>
<evidence type="ECO:0000256" key="3">
    <source>
        <dbReference type="ARBA" id="ARBA00022833"/>
    </source>
</evidence>
<dbReference type="InterPro" id="IPR018551">
    <property type="entry name" value="DUF2007"/>
</dbReference>
<name>A0AAF0CCB7_9GAMM</name>
<organism evidence="5 6">
    <name type="scientific">Thalassomonas viridans</name>
    <dbReference type="NCBI Taxonomy" id="137584"/>
    <lineage>
        <taxon>Bacteria</taxon>
        <taxon>Pseudomonadati</taxon>
        <taxon>Pseudomonadota</taxon>
        <taxon>Gammaproteobacteria</taxon>
        <taxon>Alteromonadales</taxon>
        <taxon>Colwelliaceae</taxon>
        <taxon>Thalassomonas</taxon>
    </lineage>
</organism>
<dbReference type="KEGG" id="tvd:SG34_020820"/>
<keyword evidence="1" id="KW-0479">Metal-binding</keyword>
<accession>A0AAF0CCB7</accession>
<keyword evidence="2" id="KW-0863">Zinc-finger</keyword>
<evidence type="ECO:0000313" key="6">
    <source>
        <dbReference type="Proteomes" id="UP000032352"/>
    </source>
</evidence>
<protein>
    <submittedName>
        <fullName evidence="5">DUF2007 domain-containing protein</fullName>
    </submittedName>
</protein>
<dbReference type="PROSITE" id="PS01358">
    <property type="entry name" value="ZF_RANBP2_1"/>
    <property type="match status" value="1"/>
</dbReference>
<evidence type="ECO:0000256" key="1">
    <source>
        <dbReference type="ARBA" id="ARBA00022723"/>
    </source>
</evidence>
<evidence type="ECO:0000313" key="5">
    <source>
        <dbReference type="EMBL" id="WDE08323.1"/>
    </source>
</evidence>